<evidence type="ECO:0000256" key="1">
    <source>
        <dbReference type="ARBA" id="ARBA00022694"/>
    </source>
</evidence>
<dbReference type="InterPro" id="IPR014729">
    <property type="entry name" value="Rossmann-like_a/b/a_fold"/>
</dbReference>
<dbReference type="RefSeq" id="WP_116480031.1">
    <property type="nucleotide sequence ID" value="NZ_QEKV01000004.1"/>
</dbReference>
<dbReference type="AlphaFoldDB" id="A0A2U1E3U1"/>
<sequence>MTTLGIVAEFNPTTEGHKYIIKKAREQFPDATIVAIMSGDYTVRGEFAIFDKWTRAKTAVDAGVDIVLELPAIYSLNGATVFSKESVRILSETGIIDQIFFGAEHADKNFLSGAAKFISEKRKVLEKFDDKISYNIFLREEIREKFGIYPESNDLLAIEYIENLPKEIGFFPIERVVSDYNSTDLTGFSASPIREKIKSEGGVLFNANDKIFSSILIAAINGEFENLDDSDVTRIQTAAFNSKNFDEFIENAYHKRLSRSRIKRETLKAVIGMKNSDYINHKATKFIRPLAASEKGIEKLLEINNKDALILKHSDIKKVPEKSRELFYLNEKFTEVYHAFYDRKRYTDRTRNIFTNKA</sequence>
<dbReference type="PANTHER" id="PTHR37825">
    <property type="entry name" value="TRNA(MET) CYTIDINE ACETATE LIGASE"/>
    <property type="match status" value="1"/>
</dbReference>
<name>A0A2U1E3U1_9FIRM</name>
<dbReference type="EMBL" id="QEKV01000004">
    <property type="protein sequence ID" value="PVY94607.1"/>
    <property type="molecule type" value="Genomic_DNA"/>
</dbReference>
<evidence type="ECO:0000313" key="3">
    <source>
        <dbReference type="Proteomes" id="UP000245793"/>
    </source>
</evidence>
<dbReference type="GO" id="GO:0008033">
    <property type="term" value="P:tRNA processing"/>
    <property type="evidence" value="ECO:0007669"/>
    <property type="project" value="UniProtKB-KW"/>
</dbReference>
<accession>A0A2U1E3U1</accession>
<keyword evidence="2" id="KW-0808">Transferase</keyword>
<dbReference type="InterPro" id="IPR008513">
    <property type="entry name" value="tRNA(Met)_cyd_acetate_ligase"/>
</dbReference>
<comment type="caution">
    <text evidence="2">The sequence shown here is derived from an EMBL/GenBank/DDBJ whole genome shotgun (WGS) entry which is preliminary data.</text>
</comment>
<reference evidence="2 3" key="1">
    <citation type="submission" date="2018-04" db="EMBL/GenBank/DDBJ databases">
        <title>Genomic Encyclopedia of Type Strains, Phase IV (KMG-IV): sequencing the most valuable type-strain genomes for metagenomic binning, comparative biology and taxonomic classification.</title>
        <authorList>
            <person name="Goeker M."/>
        </authorList>
    </citation>
    <scope>NUCLEOTIDE SEQUENCE [LARGE SCALE GENOMIC DNA]</scope>
    <source>
        <strain evidence="2 3">DSM 20705</strain>
    </source>
</reference>
<dbReference type="Gene3D" id="3.40.50.620">
    <property type="entry name" value="HUPs"/>
    <property type="match status" value="1"/>
</dbReference>
<keyword evidence="1" id="KW-0819">tRNA processing</keyword>
<dbReference type="Proteomes" id="UP000245793">
    <property type="component" value="Unassembled WGS sequence"/>
</dbReference>
<gene>
    <name evidence="2" type="ORF">C7381_104113</name>
</gene>
<proteinExistence type="predicted"/>
<evidence type="ECO:0000313" key="2">
    <source>
        <dbReference type="EMBL" id="PVY94607.1"/>
    </source>
</evidence>
<dbReference type="Pfam" id="PF05636">
    <property type="entry name" value="HIGH_NTase1"/>
    <property type="match status" value="2"/>
</dbReference>
<keyword evidence="3" id="KW-1185">Reference proteome</keyword>
<organism evidence="2 3">
    <name type="scientific">Ezakiella coagulans</name>
    <dbReference type="NCBI Taxonomy" id="46507"/>
    <lineage>
        <taxon>Bacteria</taxon>
        <taxon>Bacillati</taxon>
        <taxon>Bacillota</taxon>
        <taxon>Tissierellia</taxon>
        <taxon>Ezakiella</taxon>
    </lineage>
</organism>
<dbReference type="GO" id="GO:0016740">
    <property type="term" value="F:transferase activity"/>
    <property type="evidence" value="ECO:0007669"/>
    <property type="project" value="UniProtKB-KW"/>
</dbReference>
<dbReference type="SUPFAM" id="SSF52374">
    <property type="entry name" value="Nucleotidylyl transferase"/>
    <property type="match status" value="1"/>
</dbReference>
<protein>
    <submittedName>
        <fullName evidence="2">Putative nucleotidyltransferase</fullName>
    </submittedName>
</protein>
<dbReference type="PANTHER" id="PTHR37825:SF1">
    <property type="entry name" value="TRNA(MET) CYTIDINE ACETATE LIGASE"/>
    <property type="match status" value="1"/>
</dbReference>